<reference evidence="1 2" key="1">
    <citation type="submission" date="2011-07" db="EMBL/GenBank/DDBJ databases">
        <title>The complete genome of chromosome of Emticicia oligotrophica DSM 17448.</title>
        <authorList>
            <consortium name="US DOE Joint Genome Institute (JGI-PGF)"/>
            <person name="Lucas S."/>
            <person name="Han J."/>
            <person name="Lapidus A."/>
            <person name="Bruce D."/>
            <person name="Goodwin L."/>
            <person name="Pitluck S."/>
            <person name="Peters L."/>
            <person name="Kyrpides N."/>
            <person name="Mavromatis K."/>
            <person name="Ivanova N."/>
            <person name="Ovchinnikova G."/>
            <person name="Teshima H."/>
            <person name="Detter J.C."/>
            <person name="Tapia R."/>
            <person name="Han C."/>
            <person name="Land M."/>
            <person name="Hauser L."/>
            <person name="Markowitz V."/>
            <person name="Cheng J.-F."/>
            <person name="Hugenholtz P."/>
            <person name="Woyke T."/>
            <person name="Wu D."/>
            <person name="Tindall B."/>
            <person name="Pomrenke H."/>
            <person name="Brambilla E."/>
            <person name="Klenk H.-P."/>
            <person name="Eisen J.A."/>
        </authorList>
    </citation>
    <scope>NUCLEOTIDE SEQUENCE [LARGE SCALE GENOMIC DNA]</scope>
    <source>
        <strain evidence="1 2">DSM 17448</strain>
    </source>
</reference>
<accession>A0ABM5N1W6</accession>
<dbReference type="Pfam" id="PF13715">
    <property type="entry name" value="CarbopepD_reg_2"/>
    <property type="match status" value="1"/>
</dbReference>
<organism evidence="1 2">
    <name type="scientific">Emticicia oligotrophica (strain DSM 17448 / CIP 109782 / MTCC 6937 / GPTSA100-15)</name>
    <dbReference type="NCBI Taxonomy" id="929562"/>
    <lineage>
        <taxon>Bacteria</taxon>
        <taxon>Pseudomonadati</taxon>
        <taxon>Bacteroidota</taxon>
        <taxon>Cytophagia</taxon>
        <taxon>Cytophagales</taxon>
        <taxon>Leadbetterellaceae</taxon>
        <taxon>Emticicia</taxon>
    </lineage>
</organism>
<name>A0ABM5N1W6_EMTOG</name>
<evidence type="ECO:0000313" key="1">
    <source>
        <dbReference type="EMBL" id="AFK03331.1"/>
    </source>
</evidence>
<protein>
    <recommendedName>
        <fullName evidence="3">Carboxypeptidase-like regulatory domain-containing protein</fullName>
    </recommendedName>
</protein>
<dbReference type="SUPFAM" id="SSF49464">
    <property type="entry name" value="Carboxypeptidase regulatory domain-like"/>
    <property type="match status" value="1"/>
</dbReference>
<dbReference type="EMBL" id="CP002961">
    <property type="protein sequence ID" value="AFK03331.1"/>
    <property type="molecule type" value="Genomic_DNA"/>
</dbReference>
<dbReference type="InterPro" id="IPR008969">
    <property type="entry name" value="CarboxyPept-like_regulatory"/>
</dbReference>
<sequence>MKNLILFFSLIFSNLYAQKQLIHGTILDSLTKQPIAFASITEVGTKNGTLSNQNGEFNIYVTNAIGEIKFSCIGYKSSIQKVALIQKEAIYLQLDEQLLTEIIVMPDSSLKELLNKAYSKISFNYPQKPTELIGFYRETQKLNDNRFLYFGEANIKIQHSGYQKSKEDAQIEVIKARISNFPNRDSIDNSRYANGIFIANWNDPVKNRNSFLNPSSFKHKYLYNLESFSSYNAFKDSVYVISFRSNNKFDRFSGKIWIDKHTYAYIRIEFNNNNITIPNPFLPIKFLSRNYQIIYENENGLYLPKYTSMKGRNYNSKTHKETTQTLEFLRTNFSCNDNLTPIPFEARLDRKTVFAEINNNYDENFWENSTTIETDSLLKNQIKPFYKIDEANKINIPQNIVLKKDSDSYKTKLNNIRKVAQKFSIGYAFNIIRYEPIFDREFMLSYKTQNFNNLHNTLKNPFILNVMTTYLGFELNRKSSISINSRQNLLKENYFNSLNLEYNYLFLLKKIGNPLFFSVSIGISSQRTGYYLGSISTLGALTIGNTNLGNKSNVYIGENNLSSLLGFGLEYRKKRYKYFIEMQYFKEIYSEEKLFFKSKMGFLSHKNANTNNFSNEIIFNPNNLYNGVRPIGILFGLKIGF</sequence>
<keyword evidence="2" id="KW-1185">Reference proteome</keyword>
<dbReference type="Proteomes" id="UP000002875">
    <property type="component" value="Chromosome"/>
</dbReference>
<evidence type="ECO:0008006" key="3">
    <source>
        <dbReference type="Google" id="ProtNLM"/>
    </source>
</evidence>
<dbReference type="Gene3D" id="2.60.40.1120">
    <property type="entry name" value="Carboxypeptidase-like, regulatory domain"/>
    <property type="match status" value="1"/>
</dbReference>
<evidence type="ECO:0000313" key="2">
    <source>
        <dbReference type="Proteomes" id="UP000002875"/>
    </source>
</evidence>
<proteinExistence type="predicted"/>
<dbReference type="RefSeq" id="WP_015029028.1">
    <property type="nucleotide sequence ID" value="NC_018748.1"/>
</dbReference>
<gene>
    <name evidence="1" type="ordered locus">Emtol_2193</name>
</gene>